<keyword evidence="3" id="KW-1133">Transmembrane helix</keyword>
<evidence type="ECO:0000256" key="1">
    <source>
        <dbReference type="ARBA" id="ARBA00023186"/>
    </source>
</evidence>
<feature type="transmembrane region" description="Helical" evidence="3">
    <location>
        <begin position="99"/>
        <end position="123"/>
    </location>
</feature>
<keyword evidence="3" id="KW-0812">Transmembrane</keyword>
<dbReference type="KEGG" id="eaz:JHT90_11040"/>
<dbReference type="PANTHER" id="PTHR45090:SF4">
    <property type="entry name" value="J DOMAIN-CONTAINING PROTEIN"/>
    <property type="match status" value="1"/>
</dbReference>
<dbReference type="InterPro" id="IPR036869">
    <property type="entry name" value="J_dom_sf"/>
</dbReference>
<keyword evidence="3" id="KW-0472">Membrane</keyword>
<keyword evidence="1" id="KW-0143">Chaperone</keyword>
<keyword evidence="6" id="KW-1185">Reference proteome</keyword>
<feature type="domain" description="J" evidence="4">
    <location>
        <begin position="4"/>
        <end position="73"/>
    </location>
</feature>
<dbReference type="Proteomes" id="UP000595278">
    <property type="component" value="Chromosome"/>
</dbReference>
<dbReference type="Pfam" id="PF00226">
    <property type="entry name" value="DnaJ"/>
    <property type="match status" value="1"/>
</dbReference>
<dbReference type="RefSeq" id="WP_201090926.1">
    <property type="nucleotide sequence ID" value="NZ_CP067393.1"/>
</dbReference>
<feature type="compositionally biased region" description="Polar residues" evidence="2">
    <location>
        <begin position="303"/>
        <end position="320"/>
    </location>
</feature>
<dbReference type="CDD" id="cd06257">
    <property type="entry name" value="DnaJ"/>
    <property type="match status" value="1"/>
</dbReference>
<dbReference type="PANTHER" id="PTHR45090">
    <property type="entry name" value="CHAPERONE PROTEIN DNAJ 20 CHLOROPLASTIC"/>
    <property type="match status" value="1"/>
</dbReference>
<organism evidence="5 6">
    <name type="scientific">Entomomonas asaccharolytica</name>
    <dbReference type="NCBI Taxonomy" id="2785331"/>
    <lineage>
        <taxon>Bacteria</taxon>
        <taxon>Pseudomonadati</taxon>
        <taxon>Pseudomonadota</taxon>
        <taxon>Gammaproteobacteria</taxon>
        <taxon>Pseudomonadales</taxon>
        <taxon>Pseudomonadaceae</taxon>
        <taxon>Entomomonas</taxon>
    </lineage>
</organism>
<evidence type="ECO:0000259" key="4">
    <source>
        <dbReference type="PROSITE" id="PS50076"/>
    </source>
</evidence>
<dbReference type="InterPro" id="IPR053232">
    <property type="entry name" value="DnaJ_C/III_chloroplastic"/>
</dbReference>
<dbReference type="AlphaFoldDB" id="A0A974NDR8"/>
<dbReference type="SUPFAM" id="SSF46565">
    <property type="entry name" value="Chaperone J-domain"/>
    <property type="match status" value="1"/>
</dbReference>
<feature type="compositionally biased region" description="Basic and acidic residues" evidence="2">
    <location>
        <begin position="286"/>
        <end position="302"/>
    </location>
</feature>
<sequence length="320" mass="35654">MTINHYKILQIPETATSEEIKQAYINSINKWQELQTQQTPEAKERSNKIIASIEHAYKVLSNPTTRAHFDKALQNQTSNITTTTNQTTTMTTTHSSSKLLYTLLVIILILLIAIAAGVSYIIFKGPALQPIAQAPQSQQANQQKAAPTISDELKKELEKAEQLKKQNANNPELIEIAKSIAEMANKNSNTIIAYNTQFLGAQSSNQNVTFRFMVIDGITHSQSLLSSYLTERFIVNNNDVCNSQQANLAKGTLFTFAYYNTKGELLGSYYIDQQVCQSPATNRIVKRPDESQLKPLEVKKDSAATTNKEPANKQPEATNK</sequence>
<evidence type="ECO:0000256" key="3">
    <source>
        <dbReference type="SAM" id="Phobius"/>
    </source>
</evidence>
<evidence type="ECO:0000313" key="6">
    <source>
        <dbReference type="Proteomes" id="UP000595278"/>
    </source>
</evidence>
<dbReference type="Gene3D" id="1.10.287.110">
    <property type="entry name" value="DnaJ domain"/>
    <property type="match status" value="1"/>
</dbReference>
<gene>
    <name evidence="5" type="ORF">JHT90_11040</name>
</gene>
<proteinExistence type="predicted"/>
<protein>
    <submittedName>
        <fullName evidence="5">DnaJ domain-containing protein</fullName>
    </submittedName>
</protein>
<dbReference type="EMBL" id="CP067393">
    <property type="protein sequence ID" value="QQP84926.1"/>
    <property type="molecule type" value="Genomic_DNA"/>
</dbReference>
<reference evidence="5 6" key="1">
    <citation type="submission" date="2021-01" db="EMBL/GenBank/DDBJ databases">
        <title>Entomomonas sp. F2A isolated from a house cricket (Acheta domesticus).</title>
        <authorList>
            <person name="Spergser J."/>
            <person name="Busse H.-J."/>
        </authorList>
    </citation>
    <scope>NUCLEOTIDE SEQUENCE [LARGE SCALE GENOMIC DNA]</scope>
    <source>
        <strain evidence="5 6">F2A</strain>
    </source>
</reference>
<name>A0A974NDR8_9GAMM</name>
<evidence type="ECO:0000313" key="5">
    <source>
        <dbReference type="EMBL" id="QQP84926.1"/>
    </source>
</evidence>
<dbReference type="PROSITE" id="PS50076">
    <property type="entry name" value="DNAJ_2"/>
    <property type="match status" value="1"/>
</dbReference>
<accession>A0A974NDR8</accession>
<feature type="region of interest" description="Disordered" evidence="2">
    <location>
        <begin position="286"/>
        <end position="320"/>
    </location>
</feature>
<dbReference type="InterPro" id="IPR001623">
    <property type="entry name" value="DnaJ_domain"/>
</dbReference>
<evidence type="ECO:0000256" key="2">
    <source>
        <dbReference type="SAM" id="MobiDB-lite"/>
    </source>
</evidence>